<comment type="subcellular location">
    <subcellularLocation>
        <location evidence="1">Cytoplasm</location>
    </subcellularLocation>
</comment>
<organism evidence="8 9">
    <name type="scientific">Neogobius melanostomus</name>
    <name type="common">round goby</name>
    <dbReference type="NCBI Taxonomy" id="47308"/>
    <lineage>
        <taxon>Eukaryota</taxon>
        <taxon>Metazoa</taxon>
        <taxon>Chordata</taxon>
        <taxon>Craniata</taxon>
        <taxon>Vertebrata</taxon>
        <taxon>Euteleostomi</taxon>
        <taxon>Actinopterygii</taxon>
        <taxon>Neopterygii</taxon>
        <taxon>Teleostei</taxon>
        <taxon>Neoteleostei</taxon>
        <taxon>Acanthomorphata</taxon>
        <taxon>Gobiaria</taxon>
        <taxon>Gobiiformes</taxon>
        <taxon>Gobioidei</taxon>
        <taxon>Gobiidae</taxon>
        <taxon>Benthophilinae</taxon>
        <taxon>Neogobiini</taxon>
        <taxon>Neogobius</taxon>
    </lineage>
</organism>
<dbReference type="InterPro" id="IPR000406">
    <property type="entry name" value="Rho_GDI"/>
</dbReference>
<dbReference type="Proteomes" id="UP000694523">
    <property type="component" value="Unplaced"/>
</dbReference>
<dbReference type="GO" id="GO:0005096">
    <property type="term" value="F:GTPase activator activity"/>
    <property type="evidence" value="ECO:0007669"/>
    <property type="project" value="UniProtKB-KW"/>
</dbReference>
<dbReference type="GO" id="GO:0016020">
    <property type="term" value="C:membrane"/>
    <property type="evidence" value="ECO:0007669"/>
    <property type="project" value="TreeGrafter"/>
</dbReference>
<dbReference type="FunFam" id="2.70.50.30:FF:000001">
    <property type="entry name" value="Rho GDP-dissociation inhibitor 1"/>
    <property type="match status" value="1"/>
</dbReference>
<evidence type="ECO:0000256" key="2">
    <source>
        <dbReference type="ARBA" id="ARBA00009758"/>
    </source>
</evidence>
<keyword evidence="3" id="KW-0343">GTPase activation</keyword>
<comment type="similarity">
    <text evidence="2">Belongs to the Rho GDI family.</text>
</comment>
<evidence type="ECO:0000313" key="9">
    <source>
        <dbReference type="Proteomes" id="UP000694523"/>
    </source>
</evidence>
<dbReference type="PRINTS" id="PR00492">
    <property type="entry name" value="RHOGDI"/>
</dbReference>
<dbReference type="Ensembl" id="ENSNMLT00000020743.1">
    <property type="protein sequence ID" value="ENSNMLP00000018442.1"/>
    <property type="gene ID" value="ENSNMLG00000012130.1"/>
</dbReference>
<dbReference type="PANTHER" id="PTHR10980:SF3">
    <property type="entry name" value="LD16419P"/>
    <property type="match status" value="1"/>
</dbReference>
<evidence type="ECO:0000256" key="1">
    <source>
        <dbReference type="ARBA" id="ARBA00004496"/>
    </source>
</evidence>
<evidence type="ECO:0000256" key="5">
    <source>
        <dbReference type="ARBA" id="ARBA00053735"/>
    </source>
</evidence>
<keyword evidence="9" id="KW-1185">Reference proteome</keyword>
<comment type="function">
    <text evidence="5">Inhibits GDP/GTP exchange reaction of RhoB. Interacts specifically with the GDP- and GTP-bound forms of post-translationally processed Rhob and Rhog proteins, both of which show a growth-regulated expression in mammalian cells. Stimulates the release of the GDP-bound but not the GTP-bound RhoB protein. Also inhibits the GDP/GTP exchange of RhoB but shows less ability to inhibit the dissociation of prebound GTP.</text>
</comment>
<dbReference type="AlphaFoldDB" id="A0A8C6TEK9"/>
<keyword evidence="4" id="KW-0963">Cytoplasm</keyword>
<sequence>MLGVDACEFGGQVLEVLWIAMCYRGLVGDEDDAPVETVAFKAPVQKTLEEIQQLDDSDESLIRYKQTLLGPVSSCPDVPNVQVTSMTLLCDEAPKPLTMDLTGDVSKLKDLTLKEGVQYRIKILFKVNQEIVSGLKYYHVTSRQGLTVDKDAYMMGSYGPRPEEYEFISCLEEAPKGLMARGHYKIKSRFIDDDKNVHLAWEWGLDIKKDWE</sequence>
<dbReference type="SUPFAM" id="SSF81296">
    <property type="entry name" value="E set domains"/>
    <property type="match status" value="1"/>
</dbReference>
<dbReference type="PANTHER" id="PTHR10980">
    <property type="entry name" value="RHO GDP-DISSOCIATION INHIBITOR"/>
    <property type="match status" value="1"/>
</dbReference>
<evidence type="ECO:0000313" key="8">
    <source>
        <dbReference type="Ensembl" id="ENSNMLP00000018442.1"/>
    </source>
</evidence>
<dbReference type="GO" id="GO:0007399">
    <property type="term" value="P:nervous system development"/>
    <property type="evidence" value="ECO:0007669"/>
    <property type="project" value="UniProtKB-ARBA"/>
</dbReference>
<dbReference type="InterPro" id="IPR014756">
    <property type="entry name" value="Ig_E-set"/>
</dbReference>
<accession>A0A8C6TEK9</accession>
<reference evidence="8" key="1">
    <citation type="submission" date="2025-08" db="UniProtKB">
        <authorList>
            <consortium name="Ensembl"/>
        </authorList>
    </citation>
    <scope>IDENTIFICATION</scope>
</reference>
<reference evidence="8" key="2">
    <citation type="submission" date="2025-09" db="UniProtKB">
        <authorList>
            <consortium name="Ensembl"/>
        </authorList>
    </citation>
    <scope>IDENTIFICATION</scope>
</reference>
<evidence type="ECO:0000256" key="4">
    <source>
        <dbReference type="ARBA" id="ARBA00022490"/>
    </source>
</evidence>
<evidence type="ECO:0000256" key="7">
    <source>
        <dbReference type="ARBA" id="ARBA00080671"/>
    </source>
</evidence>
<protein>
    <recommendedName>
        <fullName evidence="6">Rho GDP-dissociation inhibitor 3</fullName>
    </recommendedName>
    <alternativeName>
        <fullName evidence="7">Rho-GDI gamma</fullName>
    </alternativeName>
</protein>
<dbReference type="Gene3D" id="2.70.50.30">
    <property type="entry name" value="Coagulation Factor XIII, subunit A, domain 1"/>
    <property type="match status" value="1"/>
</dbReference>
<dbReference type="GO" id="GO:0005829">
    <property type="term" value="C:cytosol"/>
    <property type="evidence" value="ECO:0007669"/>
    <property type="project" value="TreeGrafter"/>
</dbReference>
<dbReference type="GO" id="GO:0005094">
    <property type="term" value="F:Rho GDP-dissociation inhibitor activity"/>
    <property type="evidence" value="ECO:0007669"/>
    <property type="project" value="InterPro"/>
</dbReference>
<dbReference type="InterPro" id="IPR024792">
    <property type="entry name" value="RhoGDI_dom_sf"/>
</dbReference>
<name>A0A8C6TEK9_9GOBI</name>
<evidence type="ECO:0000256" key="6">
    <source>
        <dbReference type="ARBA" id="ARBA00073845"/>
    </source>
</evidence>
<dbReference type="Pfam" id="PF02115">
    <property type="entry name" value="Rho_GDI"/>
    <property type="match status" value="1"/>
</dbReference>
<dbReference type="GO" id="GO:0007266">
    <property type="term" value="P:Rho protein signal transduction"/>
    <property type="evidence" value="ECO:0007669"/>
    <property type="project" value="InterPro"/>
</dbReference>
<proteinExistence type="inferred from homology"/>
<evidence type="ECO:0000256" key="3">
    <source>
        <dbReference type="ARBA" id="ARBA00022468"/>
    </source>
</evidence>